<evidence type="ECO:0000256" key="1">
    <source>
        <dbReference type="ARBA" id="ARBA00022490"/>
    </source>
</evidence>
<feature type="compositionally biased region" description="Polar residues" evidence="5">
    <location>
        <begin position="246"/>
        <end position="266"/>
    </location>
</feature>
<dbReference type="GO" id="GO:0051301">
    <property type="term" value="P:cell division"/>
    <property type="evidence" value="ECO:0007669"/>
    <property type="project" value="UniProtKB-KW"/>
</dbReference>
<accession>A0A2H9TAK3</accession>
<comment type="caution">
    <text evidence="6">The sequence shown here is derived from an EMBL/GenBank/DDBJ whole genome shotgun (WGS) entry which is preliminary data.</text>
</comment>
<dbReference type="Pfam" id="PF04079">
    <property type="entry name" value="SMC_ScpB"/>
    <property type="match status" value="1"/>
</dbReference>
<protein>
    <submittedName>
        <fullName evidence="6">Segregation and condensation protein B</fullName>
    </submittedName>
</protein>
<dbReference type="GO" id="GO:0051304">
    <property type="term" value="P:chromosome separation"/>
    <property type="evidence" value="ECO:0007669"/>
    <property type="project" value="InterPro"/>
</dbReference>
<sequence>MESQPELHIILEGWLLASNKPLTEDQLLNLFPEDQRPGDNALREALVRLSESCENRGFELKKVASGYRFQIRQALAPWISRLWEEKPQRYTRALLETLALIAYRQPITRGEIEDIRGVSVSSNIIRTLQEREWVRIVGHRDAPGRPAMFATTRQFLDYFNLSNLDDLPPLSEIRNLDEAGQILEQQEELPLKALATTDSAEEGKTPSSEQETSQRPAEELFAELDEIESKLPENFKDLIKKEQVSKLNVNTFDNEVNDTSKNTGIKTEQDTPPEDERA</sequence>
<dbReference type="Gene3D" id="1.10.10.10">
    <property type="entry name" value="Winged helix-like DNA-binding domain superfamily/Winged helix DNA-binding domain"/>
    <property type="match status" value="2"/>
</dbReference>
<keyword evidence="1" id="KW-0963">Cytoplasm</keyword>
<dbReference type="AlphaFoldDB" id="A0A2H9TAK3"/>
<feature type="compositionally biased region" description="Polar residues" evidence="5">
    <location>
        <begin position="205"/>
        <end position="215"/>
    </location>
</feature>
<name>A0A2H9TAK3_9ZZZZ</name>
<organism evidence="6">
    <name type="scientific">invertebrate metagenome</name>
    <dbReference type="NCBI Taxonomy" id="1711999"/>
    <lineage>
        <taxon>unclassified sequences</taxon>
        <taxon>metagenomes</taxon>
        <taxon>organismal metagenomes</taxon>
    </lineage>
</organism>
<dbReference type="PANTHER" id="PTHR34298:SF2">
    <property type="entry name" value="SEGREGATION AND CONDENSATION PROTEIN B"/>
    <property type="match status" value="1"/>
</dbReference>
<dbReference type="InterPro" id="IPR036390">
    <property type="entry name" value="WH_DNA-bd_sf"/>
</dbReference>
<proteinExistence type="predicted"/>
<dbReference type="SUPFAM" id="SSF46785">
    <property type="entry name" value="Winged helix' DNA-binding domain"/>
    <property type="match status" value="2"/>
</dbReference>
<dbReference type="InterPro" id="IPR005234">
    <property type="entry name" value="ScpB_csome_segregation"/>
</dbReference>
<keyword evidence="3" id="KW-0159">Chromosome partition</keyword>
<evidence type="ECO:0000256" key="3">
    <source>
        <dbReference type="ARBA" id="ARBA00022829"/>
    </source>
</evidence>
<reference evidence="6" key="1">
    <citation type="journal article" date="2017" name="Appl. Environ. Microbiol.">
        <title>Molecular characterization of an Endozoicomonas-like organism causing infection in king scallop Pecten maximus L.</title>
        <authorList>
            <person name="Cano I."/>
            <person name="van Aerle R."/>
            <person name="Ross S."/>
            <person name="Verner-Jeffreys D.W."/>
            <person name="Paley R.K."/>
            <person name="Rimmer G."/>
            <person name="Ryder D."/>
            <person name="Hooper P."/>
            <person name="Stone D."/>
            <person name="Feist S.W."/>
        </authorList>
    </citation>
    <scope>NUCLEOTIDE SEQUENCE</scope>
</reference>
<keyword evidence="4" id="KW-0131">Cell cycle</keyword>
<feature type="region of interest" description="Disordered" evidence="5">
    <location>
        <begin position="197"/>
        <end position="219"/>
    </location>
</feature>
<dbReference type="EMBL" id="NSIT01000024">
    <property type="protein sequence ID" value="PJE80262.1"/>
    <property type="molecule type" value="Genomic_DNA"/>
</dbReference>
<dbReference type="InterPro" id="IPR036388">
    <property type="entry name" value="WH-like_DNA-bd_sf"/>
</dbReference>
<keyword evidence="2" id="KW-0132">Cell division</keyword>
<evidence type="ECO:0000256" key="5">
    <source>
        <dbReference type="SAM" id="MobiDB-lite"/>
    </source>
</evidence>
<evidence type="ECO:0000256" key="4">
    <source>
        <dbReference type="ARBA" id="ARBA00023306"/>
    </source>
</evidence>
<dbReference type="NCBIfam" id="TIGR00281">
    <property type="entry name" value="SMC-Scp complex subunit ScpB"/>
    <property type="match status" value="1"/>
</dbReference>
<gene>
    <name evidence="6" type="primary">scpB</name>
    <name evidence="6" type="ORF">CI610_00739</name>
</gene>
<dbReference type="PANTHER" id="PTHR34298">
    <property type="entry name" value="SEGREGATION AND CONDENSATION PROTEIN B"/>
    <property type="match status" value="1"/>
</dbReference>
<evidence type="ECO:0000313" key="6">
    <source>
        <dbReference type="EMBL" id="PJE80262.1"/>
    </source>
</evidence>
<evidence type="ECO:0000256" key="2">
    <source>
        <dbReference type="ARBA" id="ARBA00022618"/>
    </source>
</evidence>
<feature type="region of interest" description="Disordered" evidence="5">
    <location>
        <begin position="246"/>
        <end position="278"/>
    </location>
</feature>